<dbReference type="Proteomes" id="UP001243330">
    <property type="component" value="Unassembled WGS sequence"/>
</dbReference>
<feature type="region of interest" description="Disordered" evidence="1">
    <location>
        <begin position="41"/>
        <end position="61"/>
    </location>
</feature>
<name>A0AAD9A784_9PEZI</name>
<accession>A0AAD9A784</accession>
<gene>
    <name evidence="2" type="ORF">CCHR01_14575</name>
</gene>
<sequence length="102" mass="10631">MAGSSRGSRREGKGQKALGMGGIQPMIASLMVCVSSARTHAHAPIPRTKGEARAMPGAPRWEGEGIPFGGFTTLSGCGKCVLDPRRLLGRAGDIRISVCPRS</sequence>
<proteinExistence type="predicted"/>
<keyword evidence="3" id="KW-1185">Reference proteome</keyword>
<reference evidence="2" key="1">
    <citation type="submission" date="2023-01" db="EMBL/GenBank/DDBJ databases">
        <title>Colletotrichum chrysophilum M932 genome sequence.</title>
        <authorList>
            <person name="Baroncelli R."/>
        </authorList>
    </citation>
    <scope>NUCLEOTIDE SEQUENCE</scope>
    <source>
        <strain evidence="2">M932</strain>
    </source>
</reference>
<organism evidence="2 3">
    <name type="scientific">Colletotrichum chrysophilum</name>
    <dbReference type="NCBI Taxonomy" id="1836956"/>
    <lineage>
        <taxon>Eukaryota</taxon>
        <taxon>Fungi</taxon>
        <taxon>Dikarya</taxon>
        <taxon>Ascomycota</taxon>
        <taxon>Pezizomycotina</taxon>
        <taxon>Sordariomycetes</taxon>
        <taxon>Hypocreomycetidae</taxon>
        <taxon>Glomerellales</taxon>
        <taxon>Glomerellaceae</taxon>
        <taxon>Colletotrichum</taxon>
        <taxon>Colletotrichum gloeosporioides species complex</taxon>
    </lineage>
</organism>
<dbReference type="EMBL" id="JAQOWY010000394">
    <property type="protein sequence ID" value="KAK1842788.1"/>
    <property type="molecule type" value="Genomic_DNA"/>
</dbReference>
<dbReference type="AlphaFoldDB" id="A0AAD9A784"/>
<evidence type="ECO:0000313" key="3">
    <source>
        <dbReference type="Proteomes" id="UP001243330"/>
    </source>
</evidence>
<evidence type="ECO:0000256" key="1">
    <source>
        <dbReference type="SAM" id="MobiDB-lite"/>
    </source>
</evidence>
<feature type="region of interest" description="Disordered" evidence="1">
    <location>
        <begin position="1"/>
        <end position="20"/>
    </location>
</feature>
<evidence type="ECO:0000313" key="2">
    <source>
        <dbReference type="EMBL" id="KAK1842788.1"/>
    </source>
</evidence>
<protein>
    <submittedName>
        <fullName evidence="2">Uncharacterized protein</fullName>
    </submittedName>
</protein>
<comment type="caution">
    <text evidence="2">The sequence shown here is derived from an EMBL/GenBank/DDBJ whole genome shotgun (WGS) entry which is preliminary data.</text>
</comment>